<dbReference type="Proteomes" id="UP000198280">
    <property type="component" value="Unassembled WGS sequence"/>
</dbReference>
<dbReference type="Pfam" id="PF13581">
    <property type="entry name" value="HATPase_c_2"/>
    <property type="match status" value="1"/>
</dbReference>
<dbReference type="InterPro" id="IPR003018">
    <property type="entry name" value="GAF"/>
</dbReference>
<dbReference type="PROSITE" id="PS50112">
    <property type="entry name" value="PAS"/>
    <property type="match status" value="1"/>
</dbReference>
<keyword evidence="5" id="KW-1185">Reference proteome</keyword>
<dbReference type="FunFam" id="3.30.565.10:FF:000028">
    <property type="entry name" value="PAS sensor protein"/>
    <property type="match status" value="1"/>
</dbReference>
<dbReference type="SMART" id="SM00065">
    <property type="entry name" value="GAF"/>
    <property type="match status" value="1"/>
</dbReference>
<dbReference type="GO" id="GO:0016791">
    <property type="term" value="F:phosphatase activity"/>
    <property type="evidence" value="ECO:0007669"/>
    <property type="project" value="TreeGrafter"/>
</dbReference>
<dbReference type="Pfam" id="PF07228">
    <property type="entry name" value="SpoIIE"/>
    <property type="match status" value="1"/>
</dbReference>
<proteinExistence type="predicted"/>
<dbReference type="CDD" id="cd00130">
    <property type="entry name" value="PAS"/>
    <property type="match status" value="1"/>
</dbReference>
<dbReference type="CDD" id="cd16936">
    <property type="entry name" value="HATPase_RsbW-like"/>
    <property type="match status" value="1"/>
</dbReference>
<dbReference type="SUPFAM" id="SSF81606">
    <property type="entry name" value="PP2C-like"/>
    <property type="match status" value="1"/>
</dbReference>
<dbReference type="InterPro" id="IPR003594">
    <property type="entry name" value="HATPase_dom"/>
</dbReference>
<feature type="region of interest" description="Disordered" evidence="2">
    <location>
        <begin position="103"/>
        <end position="123"/>
    </location>
</feature>
<dbReference type="InterPro" id="IPR029016">
    <property type="entry name" value="GAF-like_dom_sf"/>
</dbReference>
<sequence length="851" mass="89318">MTAMEPLPTAAGGGPESRGADGGTAYTASATLDDHGVVTGWSAQAHHLLGHTPAEIIGHPATLLLAGPPPHAPPPSTPRWSGTLALRHRDGHTLRLRLLAHHRGTEDGGDGTGPGRNGGGHGRGGWLVVAAVPASSGDPPAHDAVRGWAFAQSPCPQAVFDAGLRLTRANAAFEDTLGLREAEMRGLRLADLAPGDTARQTETHMRSVLTSGRPQHAPAPFAADGSTAPGHNGSPGTWAGDEDRAADGTGAVDGADGEHALRATLTPLADPAGTVHGVVLTTHPAAEDPEVRRRSHLLHDAATRIGTTLDTTRTAQELTDLVVPELADYAAVDLIEPSTRPGAAGSDGPVTVTRTAARSILPGTPEALIALGDTATYPPGSPPAQTLATGKAALYDITDATLARWAAQDPRAAWIREAGTHSVIAIPLTAGGATLGLAVFSRHRNPVPFSADDLALTGKLAHRAATAIHNARRYARERTTTMTLQRSLLPHTLPDQAALDVATRYLPATTHAGVGGDWFDVIPLSGTRVALVVGDVVGHGIRASATMGRLRTAVRTLADVDLPPDELLTHLDDLVIHLCSDDAGDDQDAETAGGIGTTCLYAVYDPTTRQCSLARAGHPPPAVVTPDHAVHFLDVPVGPPLGLGGLPFETMTTNLPEGTVLALYTNGLLDPHHHDIDQSLDKMFTALAHPAGSLDSICDRVLTTLITHRPTDDIALLVARTRTLPPDHIATWQLPNDPATVAQARHHATTQLTAWGLEETSFTTELLVSELVTNAIRYGKPPIQLRLIHNTTALITEVTDTSNTTPHLRRARTYDEGGRGLLLVAQLAQQWGTRHHPRGKTIWTEQALTPA</sequence>
<dbReference type="InterPro" id="IPR052016">
    <property type="entry name" value="Bact_Sigma-Reg"/>
</dbReference>
<dbReference type="InterPro" id="IPR035965">
    <property type="entry name" value="PAS-like_dom_sf"/>
</dbReference>
<dbReference type="FunFam" id="3.60.40.10:FF:000031">
    <property type="entry name" value="PAS sensor protein"/>
    <property type="match status" value="1"/>
</dbReference>
<dbReference type="Pfam" id="PF08448">
    <property type="entry name" value="PAS_4"/>
    <property type="match status" value="1"/>
</dbReference>
<dbReference type="InterPro" id="IPR036890">
    <property type="entry name" value="HATPase_C_sf"/>
</dbReference>
<dbReference type="PANTHER" id="PTHR43156:SF2">
    <property type="entry name" value="STAGE II SPORULATION PROTEIN E"/>
    <property type="match status" value="1"/>
</dbReference>
<organism evidence="4 5">
    <name type="scientific">Actinacidiphila glaucinigra</name>
    <dbReference type="NCBI Taxonomy" id="235986"/>
    <lineage>
        <taxon>Bacteria</taxon>
        <taxon>Bacillati</taxon>
        <taxon>Actinomycetota</taxon>
        <taxon>Actinomycetes</taxon>
        <taxon>Kitasatosporales</taxon>
        <taxon>Streptomycetaceae</taxon>
        <taxon>Actinacidiphila</taxon>
    </lineage>
</organism>
<dbReference type="PANTHER" id="PTHR43156">
    <property type="entry name" value="STAGE II SPORULATION PROTEIN E-RELATED"/>
    <property type="match status" value="1"/>
</dbReference>
<reference evidence="4 5" key="1">
    <citation type="submission" date="2017-06" db="EMBL/GenBank/DDBJ databases">
        <authorList>
            <person name="Kim H.J."/>
            <person name="Triplett B.A."/>
        </authorList>
    </citation>
    <scope>NUCLEOTIDE SEQUENCE [LARGE SCALE GENOMIC DNA]</scope>
    <source>
        <strain evidence="4 5">CGMCC 4.1858</strain>
    </source>
</reference>
<dbReference type="SMART" id="SM00331">
    <property type="entry name" value="PP2C_SIG"/>
    <property type="match status" value="1"/>
</dbReference>
<dbReference type="FunFam" id="3.30.450.40:FF:000035">
    <property type="entry name" value="PAS sensor protein"/>
    <property type="match status" value="1"/>
</dbReference>
<feature type="compositionally biased region" description="Gly residues" evidence="2">
    <location>
        <begin position="110"/>
        <end position="123"/>
    </location>
</feature>
<dbReference type="SUPFAM" id="SSF55781">
    <property type="entry name" value="GAF domain-like"/>
    <property type="match status" value="1"/>
</dbReference>
<evidence type="ECO:0000313" key="5">
    <source>
        <dbReference type="Proteomes" id="UP000198280"/>
    </source>
</evidence>
<evidence type="ECO:0000259" key="3">
    <source>
        <dbReference type="PROSITE" id="PS50112"/>
    </source>
</evidence>
<dbReference type="Pfam" id="PF01590">
    <property type="entry name" value="GAF"/>
    <property type="match status" value="1"/>
</dbReference>
<dbReference type="SUPFAM" id="SSF55785">
    <property type="entry name" value="PYP-like sensor domain (PAS domain)"/>
    <property type="match status" value="2"/>
</dbReference>
<dbReference type="InterPro" id="IPR001932">
    <property type="entry name" value="PPM-type_phosphatase-like_dom"/>
</dbReference>
<evidence type="ECO:0000256" key="1">
    <source>
        <dbReference type="ARBA" id="ARBA00022801"/>
    </source>
</evidence>
<dbReference type="Gene3D" id="3.30.565.10">
    <property type="entry name" value="Histidine kinase-like ATPase, C-terminal domain"/>
    <property type="match status" value="1"/>
</dbReference>
<dbReference type="Gene3D" id="3.30.450.40">
    <property type="match status" value="1"/>
</dbReference>
<evidence type="ECO:0000256" key="2">
    <source>
        <dbReference type="SAM" id="MobiDB-lite"/>
    </source>
</evidence>
<feature type="region of interest" description="Disordered" evidence="2">
    <location>
        <begin position="1"/>
        <end position="24"/>
    </location>
</feature>
<keyword evidence="1" id="KW-0378">Hydrolase</keyword>
<feature type="domain" description="PAS" evidence="3">
    <location>
        <begin position="32"/>
        <end position="68"/>
    </location>
</feature>
<feature type="region of interest" description="Disordered" evidence="2">
    <location>
        <begin position="195"/>
        <end position="255"/>
    </location>
</feature>
<dbReference type="Gene3D" id="3.30.450.20">
    <property type="entry name" value="PAS domain"/>
    <property type="match status" value="1"/>
</dbReference>
<dbReference type="SUPFAM" id="SSF55874">
    <property type="entry name" value="ATPase domain of HSP90 chaperone/DNA topoisomerase II/histidine kinase"/>
    <property type="match status" value="1"/>
</dbReference>
<dbReference type="InterPro" id="IPR013656">
    <property type="entry name" value="PAS_4"/>
</dbReference>
<evidence type="ECO:0000313" key="4">
    <source>
        <dbReference type="EMBL" id="SNS93373.1"/>
    </source>
</evidence>
<dbReference type="AlphaFoldDB" id="A0A239IK04"/>
<dbReference type="Gene3D" id="3.60.40.10">
    <property type="entry name" value="PPM-type phosphatase domain"/>
    <property type="match status" value="1"/>
</dbReference>
<gene>
    <name evidence="4" type="ORF">SAMN05216252_110178</name>
</gene>
<dbReference type="InterPro" id="IPR000014">
    <property type="entry name" value="PAS"/>
</dbReference>
<feature type="compositionally biased region" description="Gly residues" evidence="2">
    <location>
        <begin position="11"/>
        <end position="22"/>
    </location>
</feature>
<dbReference type="EMBL" id="FZOF01000010">
    <property type="protein sequence ID" value="SNS93373.1"/>
    <property type="molecule type" value="Genomic_DNA"/>
</dbReference>
<accession>A0A239IK04</accession>
<protein>
    <submittedName>
        <fullName evidence="4">Serine phosphatase RsbU, regulator of sigma subunit</fullName>
    </submittedName>
</protein>
<name>A0A239IK04_9ACTN</name>
<dbReference type="InterPro" id="IPR036457">
    <property type="entry name" value="PPM-type-like_dom_sf"/>
</dbReference>